<gene>
    <name evidence="11" type="primary">flgM</name>
    <name evidence="11" type="ORF">ACEUDJ_12885</name>
</gene>
<keyword evidence="11" id="KW-0282">Flagellum</keyword>
<dbReference type="EMBL" id="JBGXBU010000005">
    <property type="protein sequence ID" value="MFM4893761.1"/>
    <property type="molecule type" value="Genomic_DNA"/>
</dbReference>
<feature type="domain" description="Anti-sigma-28 factor FlgM C-terminal" evidence="10">
    <location>
        <begin position="35"/>
        <end position="86"/>
    </location>
</feature>
<dbReference type="SUPFAM" id="SSF101498">
    <property type="entry name" value="Anti-sigma factor FlgM"/>
    <property type="match status" value="1"/>
</dbReference>
<comment type="similarity">
    <text evidence="1">Belongs to the FlgM family.</text>
</comment>
<evidence type="ECO:0000256" key="4">
    <source>
        <dbReference type="ARBA" id="ARBA00022795"/>
    </source>
</evidence>
<evidence type="ECO:0000256" key="8">
    <source>
        <dbReference type="ARBA" id="ARBA00030117"/>
    </source>
</evidence>
<keyword evidence="11" id="KW-0969">Cilium</keyword>
<dbReference type="Pfam" id="PF04316">
    <property type="entry name" value="FlgM"/>
    <property type="match status" value="1"/>
</dbReference>
<name>A0ABW9GRJ4_9GAMM</name>
<evidence type="ECO:0000256" key="9">
    <source>
        <dbReference type="SAM" id="MobiDB-lite"/>
    </source>
</evidence>
<evidence type="ECO:0000313" key="11">
    <source>
        <dbReference type="EMBL" id="MFM4893761.1"/>
    </source>
</evidence>
<keyword evidence="11" id="KW-0966">Cell projection</keyword>
<keyword evidence="3" id="KW-0678">Repressor</keyword>
<keyword evidence="5" id="KW-0805">Transcription regulation</keyword>
<dbReference type="InterPro" id="IPR031316">
    <property type="entry name" value="FlgM_C"/>
</dbReference>
<feature type="compositionally biased region" description="Polar residues" evidence="9">
    <location>
        <begin position="21"/>
        <end position="42"/>
    </location>
</feature>
<evidence type="ECO:0000259" key="10">
    <source>
        <dbReference type="Pfam" id="PF04316"/>
    </source>
</evidence>
<dbReference type="InterPro" id="IPR035890">
    <property type="entry name" value="Anti-sigma-28_factor_FlgM_sf"/>
</dbReference>
<evidence type="ECO:0000313" key="12">
    <source>
        <dbReference type="Proteomes" id="UP001630969"/>
    </source>
</evidence>
<evidence type="ECO:0000256" key="1">
    <source>
        <dbReference type="ARBA" id="ARBA00005322"/>
    </source>
</evidence>
<sequence length="90" mass="9855">MKITRTDPVQIQSPLPRKQEPVQTAPQSRQGSESQISATAQTMAHAKVELASTPDVDMAKVEQIRQAIGEGRLTLDLAALSQAILDLHRR</sequence>
<dbReference type="NCBIfam" id="TIGR03824">
    <property type="entry name" value="FlgM_jcvi"/>
    <property type="match status" value="1"/>
</dbReference>
<keyword evidence="6" id="KW-0804">Transcription</keyword>
<evidence type="ECO:0000256" key="5">
    <source>
        <dbReference type="ARBA" id="ARBA00023015"/>
    </source>
</evidence>
<accession>A0ABW9GRJ4</accession>
<dbReference type="GeneID" id="97221230"/>
<evidence type="ECO:0000256" key="7">
    <source>
        <dbReference type="ARBA" id="ARBA00024739"/>
    </source>
</evidence>
<keyword evidence="4" id="KW-1005">Bacterial flagellum biogenesis</keyword>
<feature type="region of interest" description="Disordered" evidence="9">
    <location>
        <begin position="1"/>
        <end position="42"/>
    </location>
</feature>
<comment type="caution">
    <text evidence="11">The sequence shown here is derived from an EMBL/GenBank/DDBJ whole genome shotgun (WGS) entry which is preliminary data.</text>
</comment>
<proteinExistence type="inferred from homology"/>
<reference evidence="11 12" key="1">
    <citation type="submission" date="2024-09" db="EMBL/GenBank/DDBJ databases">
        <title>Aeromonas strains Genome sequencing and assembly.</title>
        <authorList>
            <person name="Hu X."/>
            <person name="Tang B."/>
        </authorList>
    </citation>
    <scope>NUCLEOTIDE SEQUENCE [LARGE SCALE GENOMIC DNA]</scope>
    <source>
        <strain evidence="11 12">NB23SCDHY001</strain>
    </source>
</reference>
<evidence type="ECO:0000256" key="6">
    <source>
        <dbReference type="ARBA" id="ARBA00023163"/>
    </source>
</evidence>
<keyword evidence="12" id="KW-1185">Reference proteome</keyword>
<evidence type="ECO:0000256" key="2">
    <source>
        <dbReference type="ARBA" id="ARBA00017823"/>
    </source>
</evidence>
<evidence type="ECO:0000256" key="3">
    <source>
        <dbReference type="ARBA" id="ARBA00022491"/>
    </source>
</evidence>
<dbReference type="Proteomes" id="UP001630969">
    <property type="component" value="Unassembled WGS sequence"/>
</dbReference>
<dbReference type="InterPro" id="IPR007412">
    <property type="entry name" value="FlgM"/>
</dbReference>
<dbReference type="RefSeq" id="WP_042001582.1">
    <property type="nucleotide sequence ID" value="NZ_CDBT01000063.1"/>
</dbReference>
<protein>
    <recommendedName>
        <fullName evidence="2">Negative regulator of flagellin synthesis</fullName>
    </recommendedName>
    <alternativeName>
        <fullName evidence="8">Anti-sigma-28 factor</fullName>
    </alternativeName>
</protein>
<organism evidence="11 12">
    <name type="scientific">Aeromonas bivalvium</name>
    <dbReference type="NCBI Taxonomy" id="440079"/>
    <lineage>
        <taxon>Bacteria</taxon>
        <taxon>Pseudomonadati</taxon>
        <taxon>Pseudomonadota</taxon>
        <taxon>Gammaproteobacteria</taxon>
        <taxon>Aeromonadales</taxon>
        <taxon>Aeromonadaceae</taxon>
        <taxon>Aeromonas</taxon>
    </lineage>
</organism>
<comment type="function">
    <text evidence="7">Responsible for the coupling of flagellin expression to flagellar assembly by preventing expression of the flagellin genes when a component of the middle class of proteins is defective. It negatively regulates flagellar genes by inhibiting the activity of FliA by directly binding to FliA.</text>
</comment>